<dbReference type="InterPro" id="IPR036390">
    <property type="entry name" value="WH_DNA-bd_sf"/>
</dbReference>
<dbReference type="GO" id="GO:0040015">
    <property type="term" value="P:negative regulation of multicellular organism growth"/>
    <property type="evidence" value="ECO:0007669"/>
    <property type="project" value="UniProtKB-ARBA"/>
</dbReference>
<evidence type="ECO:0000313" key="18">
    <source>
        <dbReference type="EMBL" id="KAI9557092.1"/>
    </source>
</evidence>
<dbReference type="CDD" id="cd20032">
    <property type="entry name" value="FH_FOXO"/>
    <property type="match status" value="1"/>
</dbReference>
<comment type="caution">
    <text evidence="18">The sequence shown here is derived from an EMBL/GenBank/DDBJ whole genome shotgun (WGS) entry which is preliminary data.</text>
</comment>
<keyword evidence="7" id="KW-0805">Transcription regulation</keyword>
<dbReference type="InterPro" id="IPR032067">
    <property type="entry name" value="FOXO-TAD"/>
</dbReference>
<dbReference type="InterPro" id="IPR036388">
    <property type="entry name" value="WH-like_DNA-bd_sf"/>
</dbReference>
<feature type="region of interest" description="Disordered" evidence="16">
    <location>
        <begin position="344"/>
        <end position="486"/>
    </location>
</feature>
<evidence type="ECO:0000256" key="14">
    <source>
        <dbReference type="ARBA" id="ARBA00039893"/>
    </source>
</evidence>
<dbReference type="GO" id="GO:0010883">
    <property type="term" value="P:regulation of lipid storage"/>
    <property type="evidence" value="ECO:0007669"/>
    <property type="project" value="UniProtKB-ARBA"/>
</dbReference>
<feature type="region of interest" description="Disordered" evidence="16">
    <location>
        <begin position="538"/>
        <end position="566"/>
    </location>
</feature>
<protein>
    <recommendedName>
        <fullName evidence="14">Forkhead box protein O</fullName>
    </recommendedName>
</protein>
<dbReference type="GO" id="GO:0001228">
    <property type="term" value="F:DNA-binding transcription activator activity, RNA polymerase II-specific"/>
    <property type="evidence" value="ECO:0007669"/>
    <property type="project" value="UniProtKB-ARBA"/>
</dbReference>
<keyword evidence="6" id="KW-0341">Growth regulation</keyword>
<feature type="DNA-binding region" description="Fork-head" evidence="15">
    <location>
        <begin position="105"/>
        <end position="198"/>
    </location>
</feature>
<dbReference type="PROSITE" id="PS00658">
    <property type="entry name" value="FORK_HEAD_2"/>
    <property type="match status" value="1"/>
</dbReference>
<comment type="subunit">
    <text evidence="13">Interacts with melt.</text>
</comment>
<dbReference type="Pfam" id="PF16676">
    <property type="entry name" value="FOXO-TAD"/>
    <property type="match status" value="1"/>
</dbReference>
<feature type="compositionally biased region" description="Polar residues" evidence="16">
    <location>
        <begin position="226"/>
        <end position="235"/>
    </location>
</feature>
<evidence type="ECO:0000256" key="11">
    <source>
        <dbReference type="ARBA" id="ARBA00023242"/>
    </source>
</evidence>
<evidence type="ECO:0000256" key="12">
    <source>
        <dbReference type="ARBA" id="ARBA00023306"/>
    </source>
</evidence>
<keyword evidence="11 15" id="KW-0539">Nucleus</keyword>
<dbReference type="SMART" id="SM00339">
    <property type="entry name" value="FH"/>
    <property type="match status" value="1"/>
</dbReference>
<dbReference type="PANTHER" id="PTHR45767:SF2">
    <property type="entry name" value="FORKHEAD BOX PROTEIN O"/>
    <property type="match status" value="1"/>
</dbReference>
<feature type="compositionally biased region" description="Low complexity" evidence="16">
    <location>
        <begin position="538"/>
        <end position="548"/>
    </location>
</feature>
<evidence type="ECO:0000256" key="3">
    <source>
        <dbReference type="ARBA" id="ARBA00022473"/>
    </source>
</evidence>
<keyword evidence="4" id="KW-0963">Cytoplasm</keyword>
<keyword evidence="9" id="KW-0010">Activator</keyword>
<keyword evidence="3" id="KW-0217">Developmental protein</keyword>
<evidence type="ECO:0000256" key="8">
    <source>
        <dbReference type="ARBA" id="ARBA00023125"/>
    </source>
</evidence>
<dbReference type="GO" id="GO:0008340">
    <property type="term" value="P:determination of adult lifespan"/>
    <property type="evidence" value="ECO:0007669"/>
    <property type="project" value="UniProtKB-ARBA"/>
</dbReference>
<name>A0AAD5KQW1_9CRUS</name>
<dbReference type="GO" id="GO:0008286">
    <property type="term" value="P:insulin receptor signaling pathway"/>
    <property type="evidence" value="ECO:0007669"/>
    <property type="project" value="UniProtKB-ARBA"/>
</dbReference>
<dbReference type="PRINTS" id="PR00053">
    <property type="entry name" value="FORKHEAD"/>
</dbReference>
<dbReference type="InterPro" id="IPR030456">
    <property type="entry name" value="TF_fork_head_CS_2"/>
</dbReference>
<keyword evidence="10" id="KW-0804">Transcription</keyword>
<dbReference type="GO" id="GO:0050778">
    <property type="term" value="P:positive regulation of immune response"/>
    <property type="evidence" value="ECO:0007669"/>
    <property type="project" value="UniProtKB-ARBA"/>
</dbReference>
<dbReference type="GO" id="GO:0000978">
    <property type="term" value="F:RNA polymerase II cis-regulatory region sequence-specific DNA binding"/>
    <property type="evidence" value="ECO:0007669"/>
    <property type="project" value="TreeGrafter"/>
</dbReference>
<evidence type="ECO:0000256" key="13">
    <source>
        <dbReference type="ARBA" id="ARBA00038846"/>
    </source>
</evidence>
<evidence type="ECO:0000256" key="1">
    <source>
        <dbReference type="ARBA" id="ARBA00004123"/>
    </source>
</evidence>
<feature type="region of interest" description="Disordered" evidence="16">
    <location>
        <begin position="181"/>
        <end position="326"/>
    </location>
</feature>
<evidence type="ECO:0000256" key="16">
    <source>
        <dbReference type="SAM" id="MobiDB-lite"/>
    </source>
</evidence>
<feature type="compositionally biased region" description="Polar residues" evidence="16">
    <location>
        <begin position="359"/>
        <end position="391"/>
    </location>
</feature>
<evidence type="ECO:0000313" key="19">
    <source>
        <dbReference type="Proteomes" id="UP000820818"/>
    </source>
</evidence>
<dbReference type="GO" id="GO:0009896">
    <property type="term" value="P:positive regulation of catabolic process"/>
    <property type="evidence" value="ECO:0007669"/>
    <property type="project" value="UniProtKB-ARBA"/>
</dbReference>
<feature type="compositionally biased region" description="Low complexity" evidence="16">
    <location>
        <begin position="406"/>
        <end position="430"/>
    </location>
</feature>
<dbReference type="FunFam" id="1.10.10.10:FF:000032">
    <property type="entry name" value="Forkhead box protein O4"/>
    <property type="match status" value="1"/>
</dbReference>
<evidence type="ECO:0000256" key="2">
    <source>
        <dbReference type="ARBA" id="ARBA00004496"/>
    </source>
</evidence>
<sequence length="719" mass="77200">MAHHNLDLDLDLDSNFEPQQRARSNTWPLPRPENYVEIKEEPCDVDSLCHASGTGMAGMVGGMAINMGGPIDSMKLLDGSCGGSAASAAAAAAAAKKNSSRRNAWGNMSYADLITQAIQSSPEKRLTLSQIYDWMVQNVPYFKDKGDSNSSAGWKNSIRHNLSLHNRFMRVQNEGTGKSSWWMINPDAKPGKSARRRATSMETSKYEKKRGRVKKKVDALRAGLMTTPSPSSSVSEGLDMFPESPHLHHPLSHTHGSHPHYQLQQLSPSDFRPRASSNASSIGRLSPIPAVPESEVQDSPWSPQDYPSAADVYGQPGSNTSDRFNPDQLVDNIAESMKIRENGFLAPSSGSSKSSTNSPANIQQKRQQQSPSASSATNSNGYSLCHQTSYASPYAGQQPPQQDYHSLGGSASSSSSTSSGRGVSSGMGRSPQPQRIINGPNDAPNAPPPYSMATLQGLSPSHNLHSLSPPHLLDQQQQQHRNSCNSGLSNVGYGSAAGLPVLGRFCTSSQSSLVNLATANNCNAIGSSSSSGLLRAALAQGNNSSSHSPSPPEHSRHESETTPTPSQVMSHLMGVLNNNGVVSGLMPNDLDLNLDSLQGGFEDCNVDEVIKHELSMDGSLDFNFSQHQQMMQQQHQQQQYQLGLQQQHHHHYLQQHHLNHHAAQPTVNSGDFNNMAHFGTSSTSVPASGGTLSSSVVSSQPPPLCSLAALAPGRSWEDF</sequence>
<keyword evidence="12" id="KW-0131">Cell cycle</keyword>
<dbReference type="GO" id="GO:0005737">
    <property type="term" value="C:cytoplasm"/>
    <property type="evidence" value="ECO:0007669"/>
    <property type="project" value="UniProtKB-SubCell"/>
</dbReference>
<dbReference type="InterPro" id="IPR001766">
    <property type="entry name" value="Fork_head_dom"/>
</dbReference>
<feature type="compositionally biased region" description="Basic residues" evidence="16">
    <location>
        <begin position="247"/>
        <end position="258"/>
    </location>
</feature>
<dbReference type="Proteomes" id="UP000820818">
    <property type="component" value="Linkage Group LG6"/>
</dbReference>
<dbReference type="PROSITE" id="PS50039">
    <property type="entry name" value="FORK_HEAD_3"/>
    <property type="match status" value="1"/>
</dbReference>
<keyword evidence="19" id="KW-1185">Reference proteome</keyword>
<dbReference type="PANTHER" id="PTHR45767">
    <property type="entry name" value="FORKHEAD BOX PROTEIN O"/>
    <property type="match status" value="1"/>
</dbReference>
<accession>A0AAD5KQW1</accession>
<dbReference type="GO" id="GO:0005634">
    <property type="term" value="C:nucleus"/>
    <property type="evidence" value="ECO:0007669"/>
    <property type="project" value="UniProtKB-SubCell"/>
</dbReference>
<gene>
    <name evidence="18" type="ORF">GHT06_016890</name>
</gene>
<dbReference type="GO" id="GO:0042594">
    <property type="term" value="P:response to starvation"/>
    <property type="evidence" value="ECO:0007669"/>
    <property type="project" value="UniProtKB-ARBA"/>
</dbReference>
<evidence type="ECO:0000256" key="7">
    <source>
        <dbReference type="ARBA" id="ARBA00023015"/>
    </source>
</evidence>
<organism evidence="18 19">
    <name type="scientific">Daphnia sinensis</name>
    <dbReference type="NCBI Taxonomy" id="1820382"/>
    <lineage>
        <taxon>Eukaryota</taxon>
        <taxon>Metazoa</taxon>
        <taxon>Ecdysozoa</taxon>
        <taxon>Arthropoda</taxon>
        <taxon>Crustacea</taxon>
        <taxon>Branchiopoda</taxon>
        <taxon>Diplostraca</taxon>
        <taxon>Cladocera</taxon>
        <taxon>Anomopoda</taxon>
        <taxon>Daphniidae</taxon>
        <taxon>Daphnia</taxon>
        <taxon>Daphnia similis group</taxon>
    </lineage>
</organism>
<dbReference type="Gene3D" id="1.10.10.10">
    <property type="entry name" value="Winged helix-like DNA-binding domain superfamily/Winged helix DNA-binding domain"/>
    <property type="match status" value="1"/>
</dbReference>
<dbReference type="Pfam" id="PF00250">
    <property type="entry name" value="Forkhead"/>
    <property type="match status" value="1"/>
</dbReference>
<dbReference type="GO" id="GO:0031349">
    <property type="term" value="P:positive regulation of defense response"/>
    <property type="evidence" value="ECO:0007669"/>
    <property type="project" value="UniProtKB-ARBA"/>
</dbReference>
<evidence type="ECO:0000256" key="4">
    <source>
        <dbReference type="ARBA" id="ARBA00022490"/>
    </source>
</evidence>
<proteinExistence type="predicted"/>
<feature type="domain" description="Fork-head" evidence="17">
    <location>
        <begin position="105"/>
        <end position="198"/>
    </location>
</feature>
<evidence type="ECO:0000256" key="10">
    <source>
        <dbReference type="ARBA" id="ARBA00023163"/>
    </source>
</evidence>
<evidence type="ECO:0000256" key="5">
    <source>
        <dbReference type="ARBA" id="ARBA00022553"/>
    </source>
</evidence>
<evidence type="ECO:0000256" key="15">
    <source>
        <dbReference type="PROSITE-ProRule" id="PRU00089"/>
    </source>
</evidence>
<feature type="compositionally biased region" description="Low complexity" evidence="16">
    <location>
        <begin position="348"/>
        <end position="358"/>
    </location>
</feature>
<feature type="compositionally biased region" description="Low complexity" evidence="16">
    <location>
        <begin position="458"/>
        <end position="479"/>
    </location>
</feature>
<evidence type="ECO:0000256" key="6">
    <source>
        <dbReference type="ARBA" id="ARBA00022604"/>
    </source>
</evidence>
<dbReference type="GO" id="GO:0034599">
    <property type="term" value="P:cellular response to oxidative stress"/>
    <property type="evidence" value="ECO:0007669"/>
    <property type="project" value="UniProtKB-ARBA"/>
</dbReference>
<evidence type="ECO:0000256" key="9">
    <source>
        <dbReference type="ARBA" id="ARBA00023159"/>
    </source>
</evidence>
<comment type="subcellular location">
    <subcellularLocation>
        <location evidence="2">Cytoplasm</location>
    </subcellularLocation>
    <subcellularLocation>
        <location evidence="1 15">Nucleus</location>
    </subcellularLocation>
</comment>
<reference evidence="18 19" key="1">
    <citation type="submission" date="2022-05" db="EMBL/GenBank/DDBJ databases">
        <title>A multi-omics perspective on studying reproductive biology in Daphnia sinensis.</title>
        <authorList>
            <person name="Jia J."/>
        </authorList>
    </citation>
    <scope>NUCLEOTIDE SEQUENCE [LARGE SCALE GENOMIC DNA]</scope>
    <source>
        <strain evidence="18 19">WSL</strain>
    </source>
</reference>
<dbReference type="AlphaFoldDB" id="A0AAD5KQW1"/>
<dbReference type="EMBL" id="WJBH02000006">
    <property type="protein sequence ID" value="KAI9557092.1"/>
    <property type="molecule type" value="Genomic_DNA"/>
</dbReference>
<keyword evidence="8 15" id="KW-0238">DNA-binding</keyword>
<evidence type="ECO:0000259" key="17">
    <source>
        <dbReference type="PROSITE" id="PS50039"/>
    </source>
</evidence>
<dbReference type="SUPFAM" id="SSF46785">
    <property type="entry name" value="Winged helix' DNA-binding domain"/>
    <property type="match status" value="1"/>
</dbReference>
<keyword evidence="5" id="KW-0597">Phosphoprotein</keyword>